<feature type="domain" description="Methyltransferase FkbM" evidence="1">
    <location>
        <begin position="66"/>
        <end position="221"/>
    </location>
</feature>
<dbReference type="InterPro" id="IPR006342">
    <property type="entry name" value="FkbM_mtfrase"/>
</dbReference>
<keyword evidence="3" id="KW-1185">Reference proteome</keyword>
<dbReference type="InterPro" id="IPR029063">
    <property type="entry name" value="SAM-dependent_MTases_sf"/>
</dbReference>
<dbReference type="GO" id="GO:0032259">
    <property type="term" value="P:methylation"/>
    <property type="evidence" value="ECO:0007669"/>
    <property type="project" value="UniProtKB-KW"/>
</dbReference>
<evidence type="ECO:0000259" key="1">
    <source>
        <dbReference type="Pfam" id="PF05050"/>
    </source>
</evidence>
<evidence type="ECO:0000313" key="3">
    <source>
        <dbReference type="Proteomes" id="UP001257739"/>
    </source>
</evidence>
<reference evidence="2 3" key="1">
    <citation type="submission" date="2023-07" db="EMBL/GenBank/DDBJ databases">
        <title>Sorghum-associated microbial communities from plants grown in Nebraska, USA.</title>
        <authorList>
            <person name="Schachtman D."/>
        </authorList>
    </citation>
    <scope>NUCLEOTIDE SEQUENCE [LARGE SCALE GENOMIC DNA]</scope>
    <source>
        <strain evidence="2 3">BE248</strain>
    </source>
</reference>
<dbReference type="Gene3D" id="3.40.50.150">
    <property type="entry name" value="Vaccinia Virus protein VP39"/>
    <property type="match status" value="1"/>
</dbReference>
<dbReference type="Pfam" id="PF05050">
    <property type="entry name" value="Methyltransf_21"/>
    <property type="match status" value="1"/>
</dbReference>
<dbReference type="PANTHER" id="PTHR34203">
    <property type="entry name" value="METHYLTRANSFERASE, FKBM FAMILY PROTEIN"/>
    <property type="match status" value="1"/>
</dbReference>
<gene>
    <name evidence="2" type="ORF">J2X11_000344</name>
</gene>
<proteinExistence type="predicted"/>
<dbReference type="PANTHER" id="PTHR34203:SF15">
    <property type="entry name" value="SLL1173 PROTEIN"/>
    <property type="match status" value="1"/>
</dbReference>
<dbReference type="Proteomes" id="UP001257739">
    <property type="component" value="Unassembled WGS sequence"/>
</dbReference>
<dbReference type="SUPFAM" id="SSF53335">
    <property type="entry name" value="S-adenosyl-L-methionine-dependent methyltransferases"/>
    <property type="match status" value="1"/>
</dbReference>
<protein>
    <submittedName>
        <fullName evidence="2">FkbM family methyltransferase</fullName>
    </submittedName>
</protein>
<comment type="caution">
    <text evidence="2">The sequence shown here is derived from an EMBL/GenBank/DDBJ whole genome shotgun (WGS) entry which is preliminary data.</text>
</comment>
<dbReference type="EMBL" id="JAVDWH010000001">
    <property type="protein sequence ID" value="MDR7085505.1"/>
    <property type="molecule type" value="Genomic_DNA"/>
</dbReference>
<keyword evidence="2" id="KW-0489">Methyltransferase</keyword>
<evidence type="ECO:0000313" key="2">
    <source>
        <dbReference type="EMBL" id="MDR7085505.1"/>
    </source>
</evidence>
<dbReference type="GO" id="GO:0008168">
    <property type="term" value="F:methyltransferase activity"/>
    <property type="evidence" value="ECO:0007669"/>
    <property type="project" value="UniProtKB-KW"/>
</dbReference>
<dbReference type="RefSeq" id="WP_309965940.1">
    <property type="nucleotide sequence ID" value="NZ_JAVDWH010000001.1"/>
</dbReference>
<dbReference type="InterPro" id="IPR052514">
    <property type="entry name" value="SAM-dependent_MTase"/>
</dbReference>
<organism evidence="2 3">
    <name type="scientific">Aeromicrobium panaciterrae</name>
    <dbReference type="NCBI Taxonomy" id="363861"/>
    <lineage>
        <taxon>Bacteria</taxon>
        <taxon>Bacillati</taxon>
        <taxon>Actinomycetota</taxon>
        <taxon>Actinomycetes</taxon>
        <taxon>Propionibacteriales</taxon>
        <taxon>Nocardioidaceae</taxon>
        <taxon>Aeromicrobium</taxon>
    </lineage>
</organism>
<dbReference type="NCBIfam" id="TIGR01444">
    <property type="entry name" value="fkbM_fam"/>
    <property type="match status" value="1"/>
</dbReference>
<accession>A0ABU1UK28</accession>
<keyword evidence="2" id="KW-0808">Transferase</keyword>
<sequence length="281" mass="30692">MKRRAELAEHFDVHHPGLADSFRFSTSSDLDIVGNAVKAQGLAAYETPTVDILIELSRTDPGLFIDVGANTGLYALAVTAADPAVHAVAFEPLESVRELLRHNVELNPELAARITIEPLGLSNETGAFTFYETINDQGFVSTSSSLDMTHIQAVGGEHVERTIPTITLDDFAQTLGDQTISLMKIDVEGHEHAVISGGRGVLATHRPILTVEVLGNSERGPMEDLLARDNYFAFAMAPGELRQRDRLWFFDDAWNHLLVPAEKVGHISALCRTLGLRLDVS</sequence>
<name>A0ABU1UK28_9ACTN</name>